<gene>
    <name evidence="3" type="ORF">B0T24DRAFT_382998</name>
</gene>
<comment type="caution">
    <text evidence="3">The sequence shown here is derived from an EMBL/GenBank/DDBJ whole genome shotgun (WGS) entry which is preliminary data.</text>
</comment>
<sequence length="282" mass="30297">MEYPAGSIFARDSYIPGDVAGSEVVADLPDMDMAAFQGDEGMDISWLDYGMYQPRSTAPLDMARFLSQETNPLPFTDGWPTPQLMYDYNTQPTLEGVSEYILMPPLPPPPQQQEDIYPPLYAAAGPGLAMAPAPWTAQGLDGIDVDVDLYMCPPRFSGENSNNNNKACEVCGRSFARPTELERHVNTVHNKSRKLLMCPLCDPDPNSDSQTTTTAAAAAAAAAADAAAAFAAGAQQTYSRRDALQRHFKRVHPGWCLDSLGRASRLAVPAPAPAPAPAPIPA</sequence>
<reference evidence="3" key="2">
    <citation type="submission" date="2023-06" db="EMBL/GenBank/DDBJ databases">
        <authorList>
            <consortium name="Lawrence Berkeley National Laboratory"/>
            <person name="Haridas S."/>
            <person name="Hensen N."/>
            <person name="Bonometti L."/>
            <person name="Westerberg I."/>
            <person name="Brannstrom I.O."/>
            <person name="Guillou S."/>
            <person name="Cros-Aarteil S."/>
            <person name="Calhoun S."/>
            <person name="Kuo A."/>
            <person name="Mondo S."/>
            <person name="Pangilinan J."/>
            <person name="Riley R."/>
            <person name="Labutti K."/>
            <person name="Andreopoulos B."/>
            <person name="Lipzen A."/>
            <person name="Chen C."/>
            <person name="Yanf M."/>
            <person name="Daum C."/>
            <person name="Ng V."/>
            <person name="Clum A."/>
            <person name="Steindorff A."/>
            <person name="Ohm R."/>
            <person name="Martin F."/>
            <person name="Silar P."/>
            <person name="Natvig D."/>
            <person name="Lalanne C."/>
            <person name="Gautier V."/>
            <person name="Ament-Velasquez S.L."/>
            <person name="Kruys A."/>
            <person name="Hutchinson M.I."/>
            <person name="Powell A.J."/>
            <person name="Barry K."/>
            <person name="Miller A.N."/>
            <person name="Grigoriev I.V."/>
            <person name="Debuchy R."/>
            <person name="Gladieux P."/>
            <person name="Thoren M.H."/>
            <person name="Johannesson H."/>
        </authorList>
    </citation>
    <scope>NUCLEOTIDE SEQUENCE</scope>
    <source>
        <strain evidence="3">CBS 958.72</strain>
    </source>
</reference>
<reference evidence="3" key="1">
    <citation type="journal article" date="2023" name="Mol. Phylogenet. Evol.">
        <title>Genome-scale phylogeny and comparative genomics of the fungal order Sordariales.</title>
        <authorList>
            <person name="Hensen N."/>
            <person name="Bonometti L."/>
            <person name="Westerberg I."/>
            <person name="Brannstrom I.O."/>
            <person name="Guillou S."/>
            <person name="Cros-Aarteil S."/>
            <person name="Calhoun S."/>
            <person name="Haridas S."/>
            <person name="Kuo A."/>
            <person name="Mondo S."/>
            <person name="Pangilinan J."/>
            <person name="Riley R."/>
            <person name="LaButti K."/>
            <person name="Andreopoulos B."/>
            <person name="Lipzen A."/>
            <person name="Chen C."/>
            <person name="Yan M."/>
            <person name="Daum C."/>
            <person name="Ng V."/>
            <person name="Clum A."/>
            <person name="Steindorff A."/>
            <person name="Ohm R.A."/>
            <person name="Martin F."/>
            <person name="Silar P."/>
            <person name="Natvig D.O."/>
            <person name="Lalanne C."/>
            <person name="Gautier V."/>
            <person name="Ament-Velasquez S.L."/>
            <person name="Kruys A."/>
            <person name="Hutchinson M.I."/>
            <person name="Powell A.J."/>
            <person name="Barry K."/>
            <person name="Miller A.N."/>
            <person name="Grigoriev I.V."/>
            <person name="Debuchy R."/>
            <person name="Gladieux P."/>
            <person name="Hiltunen Thoren M."/>
            <person name="Johannesson H."/>
        </authorList>
    </citation>
    <scope>NUCLEOTIDE SEQUENCE</scope>
    <source>
        <strain evidence="3">CBS 958.72</strain>
    </source>
</reference>
<evidence type="ECO:0000313" key="4">
    <source>
        <dbReference type="Proteomes" id="UP001287356"/>
    </source>
</evidence>
<dbReference type="PROSITE" id="PS00028">
    <property type="entry name" value="ZINC_FINGER_C2H2_1"/>
    <property type="match status" value="1"/>
</dbReference>
<organism evidence="3 4">
    <name type="scientific">Lasiosphaeria ovina</name>
    <dbReference type="NCBI Taxonomy" id="92902"/>
    <lineage>
        <taxon>Eukaryota</taxon>
        <taxon>Fungi</taxon>
        <taxon>Dikarya</taxon>
        <taxon>Ascomycota</taxon>
        <taxon>Pezizomycotina</taxon>
        <taxon>Sordariomycetes</taxon>
        <taxon>Sordariomycetidae</taxon>
        <taxon>Sordariales</taxon>
        <taxon>Lasiosphaeriaceae</taxon>
        <taxon>Lasiosphaeria</taxon>
    </lineage>
</organism>
<keyword evidence="1" id="KW-0479">Metal-binding</keyword>
<dbReference type="PROSITE" id="PS50157">
    <property type="entry name" value="ZINC_FINGER_C2H2_2"/>
    <property type="match status" value="1"/>
</dbReference>
<dbReference type="EMBL" id="JAULSN010000007">
    <property type="protein sequence ID" value="KAK3367134.1"/>
    <property type="molecule type" value="Genomic_DNA"/>
</dbReference>
<keyword evidence="1" id="KW-0863">Zinc-finger</keyword>
<name>A0AAE0JZ92_9PEZI</name>
<dbReference type="AlphaFoldDB" id="A0AAE0JZ92"/>
<protein>
    <recommendedName>
        <fullName evidence="2">C2H2-type domain-containing protein</fullName>
    </recommendedName>
</protein>
<keyword evidence="4" id="KW-1185">Reference proteome</keyword>
<dbReference type="InterPro" id="IPR013087">
    <property type="entry name" value="Znf_C2H2_type"/>
</dbReference>
<evidence type="ECO:0000313" key="3">
    <source>
        <dbReference type="EMBL" id="KAK3367134.1"/>
    </source>
</evidence>
<dbReference type="Gene3D" id="3.30.160.60">
    <property type="entry name" value="Classic Zinc Finger"/>
    <property type="match status" value="1"/>
</dbReference>
<accession>A0AAE0JZ92</accession>
<feature type="domain" description="C2H2-type" evidence="2">
    <location>
        <begin position="166"/>
        <end position="194"/>
    </location>
</feature>
<evidence type="ECO:0000256" key="1">
    <source>
        <dbReference type="PROSITE-ProRule" id="PRU00042"/>
    </source>
</evidence>
<keyword evidence="1" id="KW-0862">Zinc</keyword>
<evidence type="ECO:0000259" key="2">
    <source>
        <dbReference type="PROSITE" id="PS50157"/>
    </source>
</evidence>
<dbReference type="GO" id="GO:0008270">
    <property type="term" value="F:zinc ion binding"/>
    <property type="evidence" value="ECO:0007669"/>
    <property type="project" value="UniProtKB-KW"/>
</dbReference>
<proteinExistence type="predicted"/>
<dbReference type="Proteomes" id="UP001287356">
    <property type="component" value="Unassembled WGS sequence"/>
</dbReference>
<dbReference type="Pfam" id="PF00096">
    <property type="entry name" value="zf-C2H2"/>
    <property type="match status" value="1"/>
</dbReference>